<reference evidence="1 2" key="1">
    <citation type="submission" date="2014-04" db="EMBL/GenBank/DDBJ databases">
        <authorList>
            <consortium name="DOE Joint Genome Institute"/>
            <person name="Kuo A."/>
            <person name="Tarkka M."/>
            <person name="Buscot F."/>
            <person name="Kohler A."/>
            <person name="Nagy L.G."/>
            <person name="Floudas D."/>
            <person name="Copeland A."/>
            <person name="Barry K.W."/>
            <person name="Cichocki N."/>
            <person name="Veneault-Fourrey C."/>
            <person name="LaButti K."/>
            <person name="Lindquist E.A."/>
            <person name="Lipzen A."/>
            <person name="Lundell T."/>
            <person name="Morin E."/>
            <person name="Murat C."/>
            <person name="Sun H."/>
            <person name="Tunlid A."/>
            <person name="Henrissat B."/>
            <person name="Grigoriev I.V."/>
            <person name="Hibbett D.S."/>
            <person name="Martin F."/>
            <person name="Nordberg H.P."/>
            <person name="Cantor M.N."/>
            <person name="Hua S.X."/>
        </authorList>
    </citation>
    <scope>NUCLEOTIDE SEQUENCE [LARGE SCALE GENOMIC DNA]</scope>
    <source>
        <strain evidence="1 2">F 1598</strain>
    </source>
</reference>
<dbReference type="EMBL" id="KN832970">
    <property type="protein sequence ID" value="KIM92370.1"/>
    <property type="molecule type" value="Genomic_DNA"/>
</dbReference>
<keyword evidence="2" id="KW-1185">Reference proteome</keyword>
<dbReference type="AlphaFoldDB" id="A0A0C3G805"/>
<sequence length="53" mass="5776">MTCMSPGCNTHFCYVCGEQIIKSALPRDVQAATATHFSKCQLFEDVADRGVPP</sequence>
<dbReference type="Proteomes" id="UP000054166">
    <property type="component" value="Unassembled WGS sequence"/>
</dbReference>
<protein>
    <recommendedName>
        <fullName evidence="3">IBR domain-containing protein</fullName>
    </recommendedName>
</protein>
<name>A0A0C3G805_PILCF</name>
<dbReference type="Gene3D" id="1.20.120.1750">
    <property type="match status" value="1"/>
</dbReference>
<organism evidence="1 2">
    <name type="scientific">Piloderma croceum (strain F 1598)</name>
    <dbReference type="NCBI Taxonomy" id="765440"/>
    <lineage>
        <taxon>Eukaryota</taxon>
        <taxon>Fungi</taxon>
        <taxon>Dikarya</taxon>
        <taxon>Basidiomycota</taxon>
        <taxon>Agaricomycotina</taxon>
        <taxon>Agaricomycetes</taxon>
        <taxon>Agaricomycetidae</taxon>
        <taxon>Atheliales</taxon>
        <taxon>Atheliaceae</taxon>
        <taxon>Piloderma</taxon>
    </lineage>
</organism>
<accession>A0A0C3G805</accession>
<dbReference type="SUPFAM" id="SSF57850">
    <property type="entry name" value="RING/U-box"/>
    <property type="match status" value="1"/>
</dbReference>
<evidence type="ECO:0000313" key="1">
    <source>
        <dbReference type="EMBL" id="KIM92370.1"/>
    </source>
</evidence>
<dbReference type="InParanoid" id="A0A0C3G805"/>
<evidence type="ECO:0000313" key="2">
    <source>
        <dbReference type="Proteomes" id="UP000054166"/>
    </source>
</evidence>
<reference evidence="2" key="2">
    <citation type="submission" date="2015-01" db="EMBL/GenBank/DDBJ databases">
        <title>Evolutionary Origins and Diversification of the Mycorrhizal Mutualists.</title>
        <authorList>
            <consortium name="DOE Joint Genome Institute"/>
            <consortium name="Mycorrhizal Genomics Consortium"/>
            <person name="Kohler A."/>
            <person name="Kuo A."/>
            <person name="Nagy L.G."/>
            <person name="Floudas D."/>
            <person name="Copeland A."/>
            <person name="Barry K.W."/>
            <person name="Cichocki N."/>
            <person name="Veneault-Fourrey C."/>
            <person name="LaButti K."/>
            <person name="Lindquist E.A."/>
            <person name="Lipzen A."/>
            <person name="Lundell T."/>
            <person name="Morin E."/>
            <person name="Murat C."/>
            <person name="Riley R."/>
            <person name="Ohm R."/>
            <person name="Sun H."/>
            <person name="Tunlid A."/>
            <person name="Henrissat B."/>
            <person name="Grigoriev I.V."/>
            <person name="Hibbett D.S."/>
            <person name="Martin F."/>
        </authorList>
    </citation>
    <scope>NUCLEOTIDE SEQUENCE [LARGE SCALE GENOMIC DNA]</scope>
    <source>
        <strain evidence="2">F 1598</strain>
    </source>
</reference>
<gene>
    <name evidence="1" type="ORF">PILCRDRAFT_810425</name>
</gene>
<proteinExistence type="predicted"/>
<dbReference type="OrthoDB" id="1431934at2759"/>
<evidence type="ECO:0008006" key="3">
    <source>
        <dbReference type="Google" id="ProtNLM"/>
    </source>
</evidence>
<dbReference type="HOGENOM" id="CLU_3069475_0_0_1"/>